<name>A0AAW3ZV89_9BACT</name>
<dbReference type="RefSeq" id="WP_170015867.1">
    <property type="nucleotide sequence ID" value="NZ_CP012545.1"/>
</dbReference>
<dbReference type="EMBL" id="LIWG01000003">
    <property type="protein sequence ID" value="MBE3607851.1"/>
    <property type="molecule type" value="Genomic_DNA"/>
</dbReference>
<protein>
    <submittedName>
        <fullName evidence="3">FeoB-associated Cys-rich membrane protein</fullName>
    </submittedName>
</protein>
<evidence type="ECO:0000313" key="4">
    <source>
        <dbReference type="Proteomes" id="UP000650616"/>
    </source>
</evidence>
<gene>
    <name evidence="2" type="ORF">CCAL12919_03910</name>
    <name evidence="3" type="ORF">CCAL9337_03785</name>
</gene>
<keyword evidence="1" id="KW-0472">Membrane</keyword>
<evidence type="ECO:0000256" key="1">
    <source>
        <dbReference type="SAM" id="Phobius"/>
    </source>
</evidence>
<dbReference type="AlphaFoldDB" id="A0AAW3ZV89"/>
<dbReference type="EMBL" id="JADBHS010000005">
    <property type="protein sequence ID" value="MBE2986280.1"/>
    <property type="molecule type" value="Genomic_DNA"/>
</dbReference>
<comment type="caution">
    <text evidence="3">The sequence shown here is derived from an EMBL/GenBank/DDBJ whole genome shotgun (WGS) entry which is preliminary data.</text>
</comment>
<evidence type="ECO:0000313" key="3">
    <source>
        <dbReference type="EMBL" id="MBE3607851.1"/>
    </source>
</evidence>
<proteinExistence type="predicted"/>
<accession>A0AAW3ZV89</accession>
<keyword evidence="1" id="KW-0812">Transmembrane</keyword>
<keyword evidence="1" id="KW-1133">Transmembrane helix</keyword>
<evidence type="ECO:0000313" key="2">
    <source>
        <dbReference type="EMBL" id="MBE2986280.1"/>
    </source>
</evidence>
<sequence>MAWYESVILITIAVAAGYYLYIKEFKKRDCGCGNGKNCQTKTKKYD</sequence>
<dbReference type="Proteomes" id="UP001318760">
    <property type="component" value="Unassembled WGS sequence"/>
</dbReference>
<reference evidence="3 4" key="1">
    <citation type="submission" date="2015-08" db="EMBL/GenBank/DDBJ databases">
        <title>Comparative genomics of the Campylobacter concisus group.</title>
        <authorList>
            <person name="Yee E."/>
            <person name="Chapman M.H."/>
            <person name="Huynh S."/>
            <person name="Bono J.L."/>
            <person name="On S.L."/>
            <person name="St Leger J."/>
            <person name="Foster G."/>
            <person name="Parker C.T."/>
            <person name="Miller W.G."/>
        </authorList>
    </citation>
    <scope>NUCLEOTIDE SEQUENCE [LARGE SCALE GENOMIC DNA]</scope>
    <source>
        <strain evidence="3 4">RM9337</strain>
    </source>
</reference>
<organism evidence="3 4">
    <name type="scientific">Campylobacter californiensis</name>
    <dbReference type="NCBI Taxonomy" id="1032243"/>
    <lineage>
        <taxon>Bacteria</taxon>
        <taxon>Pseudomonadati</taxon>
        <taxon>Campylobacterota</taxon>
        <taxon>Epsilonproteobacteria</taxon>
        <taxon>Campylobacterales</taxon>
        <taxon>Campylobacteraceae</taxon>
        <taxon>Campylobacter</taxon>
    </lineage>
</organism>
<reference evidence="2 5" key="2">
    <citation type="submission" date="2020-10" db="EMBL/GenBank/DDBJ databases">
        <title>Campylobacter californiensis sp. nov. isolated from cattle and feral swine in California.</title>
        <authorList>
            <person name="Miller W.G."/>
        </authorList>
    </citation>
    <scope>NUCLEOTIDE SEQUENCE [LARGE SCALE GENOMIC DNA]</scope>
    <source>
        <strain evidence="2 5">RM12919</strain>
    </source>
</reference>
<keyword evidence="4" id="KW-1185">Reference proteome</keyword>
<evidence type="ECO:0000313" key="5">
    <source>
        <dbReference type="Proteomes" id="UP001318760"/>
    </source>
</evidence>
<feature type="transmembrane region" description="Helical" evidence="1">
    <location>
        <begin position="6"/>
        <end position="22"/>
    </location>
</feature>
<dbReference type="Proteomes" id="UP000650616">
    <property type="component" value="Unassembled WGS sequence"/>
</dbReference>